<dbReference type="InterPro" id="IPR035965">
    <property type="entry name" value="PAS-like_dom_sf"/>
</dbReference>
<reference evidence="20 21" key="1">
    <citation type="submission" date="2020-04" db="EMBL/GenBank/DDBJ databases">
        <title>Azohydromonas sp. isolated from soil.</title>
        <authorList>
            <person name="Dahal R.H."/>
        </authorList>
    </citation>
    <scope>NUCLEOTIDE SEQUENCE [LARGE SCALE GENOMIC DNA]</scope>
    <source>
        <strain evidence="20 21">G-1-1-14</strain>
    </source>
</reference>
<dbReference type="Pfam" id="PF00072">
    <property type="entry name" value="Response_reg"/>
    <property type="match status" value="1"/>
</dbReference>
<feature type="active site" evidence="10">
    <location>
        <position position="30"/>
    </location>
</feature>
<evidence type="ECO:0000259" key="15">
    <source>
        <dbReference type="PROSITE" id="PS50110"/>
    </source>
</evidence>
<feature type="region of interest" description="Disordered" evidence="13">
    <location>
        <begin position="917"/>
        <end position="936"/>
    </location>
</feature>
<dbReference type="SUPFAM" id="SSF52738">
    <property type="entry name" value="Methylesterase CheB, C-terminal domain"/>
    <property type="match status" value="1"/>
</dbReference>
<dbReference type="GO" id="GO:0032259">
    <property type="term" value="P:methylation"/>
    <property type="evidence" value="ECO:0007669"/>
    <property type="project" value="UniProtKB-KW"/>
</dbReference>
<keyword evidence="5 11" id="KW-0597">Phosphoprotein</keyword>
<keyword evidence="8" id="KW-0949">S-adenosyl-L-methionine</keyword>
<dbReference type="Proteomes" id="UP000574067">
    <property type="component" value="Unassembled WGS sequence"/>
</dbReference>
<dbReference type="Pfam" id="PF01339">
    <property type="entry name" value="CheB_methylest"/>
    <property type="match status" value="1"/>
</dbReference>
<dbReference type="InterPro" id="IPR011006">
    <property type="entry name" value="CheY-like_superfamily"/>
</dbReference>
<dbReference type="InterPro" id="IPR003661">
    <property type="entry name" value="HisK_dim/P_dom"/>
</dbReference>
<dbReference type="Gene3D" id="3.40.50.150">
    <property type="entry name" value="Vaccinia Virus protein VP39"/>
    <property type="match status" value="1"/>
</dbReference>
<feature type="active site" evidence="10">
    <location>
        <position position="57"/>
    </location>
</feature>
<dbReference type="InterPro" id="IPR000700">
    <property type="entry name" value="PAS-assoc_C"/>
</dbReference>
<dbReference type="InterPro" id="IPR036804">
    <property type="entry name" value="CheR_N_sf"/>
</dbReference>
<dbReference type="InterPro" id="IPR035909">
    <property type="entry name" value="CheB_C"/>
</dbReference>
<dbReference type="InterPro" id="IPR003594">
    <property type="entry name" value="HATPase_dom"/>
</dbReference>
<evidence type="ECO:0000256" key="5">
    <source>
        <dbReference type="ARBA" id="ARBA00022553"/>
    </source>
</evidence>
<evidence type="ECO:0000256" key="11">
    <source>
        <dbReference type="PROSITE-ProRule" id="PRU00169"/>
    </source>
</evidence>
<evidence type="ECO:0000259" key="16">
    <source>
        <dbReference type="PROSITE" id="PS50112"/>
    </source>
</evidence>
<feature type="domain" description="CheR-type methyltransferase" evidence="19">
    <location>
        <begin position="226"/>
        <end position="479"/>
    </location>
</feature>
<dbReference type="Gene3D" id="3.30.450.20">
    <property type="entry name" value="PAS domain"/>
    <property type="match status" value="2"/>
</dbReference>
<dbReference type="GO" id="GO:0005737">
    <property type="term" value="C:cytoplasm"/>
    <property type="evidence" value="ECO:0007669"/>
    <property type="project" value="InterPro"/>
</dbReference>
<feature type="active site" evidence="10">
    <location>
        <position position="149"/>
    </location>
</feature>
<dbReference type="PANTHER" id="PTHR24422">
    <property type="entry name" value="CHEMOTAXIS PROTEIN METHYLTRANSFERASE"/>
    <property type="match status" value="1"/>
</dbReference>
<evidence type="ECO:0000256" key="9">
    <source>
        <dbReference type="ARBA" id="ARBA00022777"/>
    </source>
</evidence>
<dbReference type="GO" id="GO:0005886">
    <property type="term" value="C:plasma membrane"/>
    <property type="evidence" value="ECO:0007669"/>
    <property type="project" value="UniProtKB-SubCell"/>
</dbReference>
<evidence type="ECO:0000259" key="19">
    <source>
        <dbReference type="PROSITE" id="PS50123"/>
    </source>
</evidence>
<evidence type="ECO:0000256" key="13">
    <source>
        <dbReference type="SAM" id="MobiDB-lite"/>
    </source>
</evidence>
<dbReference type="SMART" id="SM00387">
    <property type="entry name" value="HATPase_c"/>
    <property type="match status" value="1"/>
</dbReference>
<dbReference type="GO" id="GO:0008983">
    <property type="term" value="F:protein-glutamate O-methyltransferase activity"/>
    <property type="evidence" value="ECO:0007669"/>
    <property type="project" value="UniProtKB-EC"/>
</dbReference>
<dbReference type="SMART" id="SM00091">
    <property type="entry name" value="PAS"/>
    <property type="match status" value="3"/>
</dbReference>
<dbReference type="Pfam" id="PF02518">
    <property type="entry name" value="HATPase_c"/>
    <property type="match status" value="1"/>
</dbReference>
<evidence type="ECO:0000256" key="4">
    <source>
        <dbReference type="ARBA" id="ARBA00022500"/>
    </source>
</evidence>
<dbReference type="SMART" id="SM00388">
    <property type="entry name" value="HisKA"/>
    <property type="match status" value="1"/>
</dbReference>
<dbReference type="InterPro" id="IPR022642">
    <property type="entry name" value="CheR_C"/>
</dbReference>
<feature type="modified residue" description="4-aspartylphosphate" evidence="11">
    <location>
        <position position="1300"/>
    </location>
</feature>
<dbReference type="Pfam" id="PF00989">
    <property type="entry name" value="PAS"/>
    <property type="match status" value="2"/>
</dbReference>
<dbReference type="GO" id="GO:0006355">
    <property type="term" value="P:regulation of DNA-templated transcription"/>
    <property type="evidence" value="ECO:0007669"/>
    <property type="project" value="InterPro"/>
</dbReference>
<dbReference type="Gene3D" id="1.10.287.130">
    <property type="match status" value="1"/>
</dbReference>
<keyword evidence="4 10" id="KW-0145">Chemotaxis</keyword>
<dbReference type="SUPFAM" id="SSF52172">
    <property type="entry name" value="CheY-like"/>
    <property type="match status" value="1"/>
</dbReference>
<feature type="domain" description="Histidine kinase" evidence="14">
    <location>
        <begin position="1012"/>
        <end position="1231"/>
    </location>
</feature>
<keyword evidence="10" id="KW-0378">Hydrolase</keyword>
<dbReference type="PROSITE" id="PS50110">
    <property type="entry name" value="RESPONSE_REGULATORY"/>
    <property type="match status" value="1"/>
</dbReference>
<comment type="catalytic activity">
    <reaction evidence="1">
        <text>ATP + protein L-histidine = ADP + protein N-phospho-L-histidine.</text>
        <dbReference type="EC" id="2.7.13.3"/>
    </reaction>
</comment>
<dbReference type="PROSITE" id="PS50123">
    <property type="entry name" value="CHER"/>
    <property type="match status" value="1"/>
</dbReference>
<dbReference type="SUPFAM" id="SSF53335">
    <property type="entry name" value="S-adenosyl-L-methionine-dependent methyltransferases"/>
    <property type="match status" value="1"/>
</dbReference>
<dbReference type="PROSITE" id="PS50122">
    <property type="entry name" value="CHEB"/>
    <property type="match status" value="1"/>
</dbReference>
<comment type="catalytic activity">
    <reaction evidence="2">
        <text>L-glutamyl-[protein] + S-adenosyl-L-methionine = [protein]-L-glutamate 5-O-methyl ester + S-adenosyl-L-homocysteine</text>
        <dbReference type="Rhea" id="RHEA:24452"/>
        <dbReference type="Rhea" id="RHEA-COMP:10208"/>
        <dbReference type="Rhea" id="RHEA-COMP:10311"/>
        <dbReference type="ChEBI" id="CHEBI:29973"/>
        <dbReference type="ChEBI" id="CHEBI:57856"/>
        <dbReference type="ChEBI" id="CHEBI:59789"/>
        <dbReference type="ChEBI" id="CHEBI:82795"/>
        <dbReference type="EC" id="2.1.1.80"/>
    </reaction>
</comment>
<dbReference type="InterPro" id="IPR000673">
    <property type="entry name" value="Sig_transdc_resp-reg_Me-estase"/>
</dbReference>
<comment type="subcellular location">
    <subcellularLocation>
        <location evidence="3">Cell inner membrane</location>
        <topology evidence="3">Multi-pass membrane protein</topology>
    </subcellularLocation>
</comment>
<organism evidence="20 21">
    <name type="scientific">Azohydromonas caseinilytica</name>
    <dbReference type="NCBI Taxonomy" id="2728836"/>
    <lineage>
        <taxon>Bacteria</taxon>
        <taxon>Pseudomonadati</taxon>
        <taxon>Pseudomonadota</taxon>
        <taxon>Betaproteobacteria</taxon>
        <taxon>Burkholderiales</taxon>
        <taxon>Sphaerotilaceae</taxon>
        <taxon>Azohydromonas</taxon>
    </lineage>
</organism>
<feature type="coiled-coil region" evidence="12">
    <location>
        <begin position="667"/>
        <end position="740"/>
    </location>
</feature>
<comment type="caution">
    <text evidence="20">The sequence shown here is derived from an EMBL/GenBank/DDBJ whole genome shotgun (WGS) entry which is preliminary data.</text>
</comment>
<dbReference type="GO" id="GO:0008984">
    <property type="term" value="F:protein-glutamate methylesterase activity"/>
    <property type="evidence" value="ECO:0007669"/>
    <property type="project" value="InterPro"/>
</dbReference>
<evidence type="ECO:0000256" key="6">
    <source>
        <dbReference type="ARBA" id="ARBA00022603"/>
    </source>
</evidence>
<feature type="domain" description="PAC" evidence="17">
    <location>
        <begin position="817"/>
        <end position="867"/>
    </location>
</feature>
<dbReference type="SMART" id="SM00448">
    <property type="entry name" value="REC"/>
    <property type="match status" value="1"/>
</dbReference>
<evidence type="ECO:0000259" key="17">
    <source>
        <dbReference type="PROSITE" id="PS50113"/>
    </source>
</evidence>
<sequence length="1372" mass="150229">MSDDPTPSGVSESNLKPSRLNFPVVGIGASAGGIPALQSFFKAMPADCGMAFVVVLHLSPEHSSNLANVLQAATPMPVAAPESATPLESNHVYVVTPSNMLAMNDSYLSVSTLERARGHTVTIDLFFRTLAVVHRERAFAVVLSGTGSDGAVGIARIKEEGGVTLVQLPQEAEFDAMPRAAMATGAVDWVLPVAQMPAKLIELWANARVMELPGAAELGLRVDVPPSAEATQEAEQALRDVLVLLRARTGHDFRNYKRATVLRRLERRMQVNGMPNLPAYRAFLKDHAEEAPALLKDLLIGVTNFFRDAETFEQLQREVLPDLVKQAADSPSGLRAWVAGCATGEEAYTVTMLLTEQAAQLAQPPQIQVFATDIDEAAIGTARLGCYPGAIETDVSPTRLRRFFEKDGHQYRIRKELREKVMFAAHNILRDPPFSRLDLISCRNLLIYLDREVHGGLLEMFHYALRPGGILVLGSSESVDTAAQLFTVVDKKNRIYRANPAARTLHQVPVLPTLRPAGRVPLAAAPRAAQPAQDFAELHQRLAQQYAPPSVLVDGEGNIVHLSDRAGRFLRYGGGVPSLQLLDLVPPDLRLELRTALFQAAQTGKSVEARRVRLTSNGHSRYVTMTVRPVQEAASGTPLTLVLFDEVEDSMAGQAHAPDVQGRDPLVTQLEQELRRVKEQLQATIEQSGASNEELKASNEELQSINEELRSATEELETSKEELQSINEELITVNHELKTKVEETGKINDDLQNLIASTDIATVFVDRAMSIKRFTPHATKLFNLIPTDVGRSLLDITHKLDYPTLADDAVEAFQSLRLIEREVSSHEGRWYLARVLPYRTSEDRIEGAVLTFVDITGRRRAEETMRLLAESTKDHAILTFDPEGRLTTWNPGAERVFGWSEAEALGQLVNMIFTPEDRASGQPEAERQKARDQGRCDDERWHLRKDGSRLYCSGTTTPLYEAGQLRGYGKIARDLTGSKRAEAEREALLQRTAAGRAQAQAASEMKDEFMAVLSHELKNPLNLIQLSAELLLRAPEARALPVVTRAAETIQRTVHSQAQIIEDLLDLSRLHTGKLALHRTPMDWAATVRTITQAMQEEVLAKGLTLALELPAEPVMLDADPVRIEQVVWNLLRNALKFTPAGGRVEVRLRCEGRYAELQVRDSGQGIAPEALPHVFDMFKQADPAARRQGGLGIGLALVRNLVRGHGGQVRAESDGPGHGACFTVCLPLAGQASLLEDAHQPPAAHLRGRQALVVDDDAQALDLLRQLLELEGASVRCASDGATALALAEQQAPDFVVTDMVLPGMDGPQLLQALHQSPALKALPVIALTGMGRPADARRAIAAGFAAHLRKPVTLSKLLATLRELLPPHRQ</sequence>
<evidence type="ECO:0000313" key="20">
    <source>
        <dbReference type="EMBL" id="NML18133.1"/>
    </source>
</evidence>
<dbReference type="Gene3D" id="1.10.155.10">
    <property type="entry name" value="Chemotaxis receptor methyltransferase CheR, N-terminal domain"/>
    <property type="match status" value="1"/>
</dbReference>
<dbReference type="Pfam" id="PF03705">
    <property type="entry name" value="CheR_N"/>
    <property type="match status" value="1"/>
</dbReference>
<evidence type="ECO:0000256" key="10">
    <source>
        <dbReference type="PROSITE-ProRule" id="PRU00050"/>
    </source>
</evidence>
<dbReference type="Gene3D" id="3.30.565.10">
    <property type="entry name" value="Histidine kinase-like ATPase, C-terminal domain"/>
    <property type="match status" value="1"/>
</dbReference>
<dbReference type="PROSITE" id="PS50112">
    <property type="entry name" value="PAS"/>
    <property type="match status" value="1"/>
</dbReference>
<feature type="domain" description="PAS" evidence="16">
    <location>
        <begin position="861"/>
        <end position="918"/>
    </location>
</feature>
<keyword evidence="12" id="KW-0175">Coiled coil</keyword>
<dbReference type="CDD" id="cd00130">
    <property type="entry name" value="PAS"/>
    <property type="match status" value="2"/>
</dbReference>
<dbReference type="Pfam" id="PF13596">
    <property type="entry name" value="PAS_10"/>
    <property type="match status" value="1"/>
</dbReference>
<dbReference type="NCBIfam" id="TIGR00229">
    <property type="entry name" value="sensory_box"/>
    <property type="match status" value="1"/>
</dbReference>
<dbReference type="SUPFAM" id="SSF55874">
    <property type="entry name" value="ATPase domain of HSP90 chaperone/DNA topoisomerase II/histidine kinase"/>
    <property type="match status" value="1"/>
</dbReference>
<evidence type="ECO:0000256" key="1">
    <source>
        <dbReference type="ARBA" id="ARBA00000085"/>
    </source>
</evidence>
<dbReference type="SUPFAM" id="SSF55785">
    <property type="entry name" value="PYP-like sensor domain (PAS domain)"/>
    <property type="match status" value="3"/>
</dbReference>
<dbReference type="InterPro" id="IPR005467">
    <property type="entry name" value="His_kinase_dom"/>
</dbReference>
<dbReference type="CDD" id="cd00082">
    <property type="entry name" value="HisKA"/>
    <property type="match status" value="1"/>
</dbReference>
<dbReference type="Gene3D" id="3.40.50.2300">
    <property type="match status" value="1"/>
</dbReference>
<dbReference type="InterPro" id="IPR036097">
    <property type="entry name" value="HisK_dim/P_sf"/>
</dbReference>
<dbReference type="Pfam" id="PF01739">
    <property type="entry name" value="CheR"/>
    <property type="match status" value="1"/>
</dbReference>
<keyword evidence="9" id="KW-0418">Kinase</keyword>
<dbReference type="EMBL" id="JABBFW010000027">
    <property type="protein sequence ID" value="NML18133.1"/>
    <property type="molecule type" value="Genomic_DNA"/>
</dbReference>
<dbReference type="Gene3D" id="3.40.50.180">
    <property type="entry name" value="Methylesterase CheB, C-terminal domain"/>
    <property type="match status" value="1"/>
</dbReference>
<dbReference type="InterPro" id="IPR000780">
    <property type="entry name" value="CheR_MeTrfase"/>
</dbReference>
<protein>
    <submittedName>
        <fullName evidence="20">PAS domain S-box protein</fullName>
    </submittedName>
</protein>
<evidence type="ECO:0000256" key="2">
    <source>
        <dbReference type="ARBA" id="ARBA00001541"/>
    </source>
</evidence>
<dbReference type="GO" id="GO:0006935">
    <property type="term" value="P:chemotaxis"/>
    <property type="evidence" value="ECO:0007669"/>
    <property type="project" value="UniProtKB-UniRule"/>
</dbReference>
<keyword evidence="21" id="KW-1185">Reference proteome</keyword>
<dbReference type="PROSITE" id="PS50109">
    <property type="entry name" value="HIS_KIN"/>
    <property type="match status" value="1"/>
</dbReference>
<accession>A0A848FIR8</accession>
<dbReference type="InterPro" id="IPR036890">
    <property type="entry name" value="HATPase_C_sf"/>
</dbReference>
<dbReference type="PROSITE" id="PS50113">
    <property type="entry name" value="PAC"/>
    <property type="match status" value="1"/>
</dbReference>
<evidence type="ECO:0000313" key="21">
    <source>
        <dbReference type="Proteomes" id="UP000574067"/>
    </source>
</evidence>
<evidence type="ECO:0000256" key="7">
    <source>
        <dbReference type="ARBA" id="ARBA00022679"/>
    </source>
</evidence>
<proteinExistence type="predicted"/>
<evidence type="ECO:0000259" key="18">
    <source>
        <dbReference type="PROSITE" id="PS50122"/>
    </source>
</evidence>
<feature type="domain" description="Response regulatory" evidence="15">
    <location>
        <begin position="1251"/>
        <end position="1367"/>
    </location>
</feature>
<dbReference type="PRINTS" id="PR00996">
    <property type="entry name" value="CHERMTFRASE"/>
</dbReference>
<keyword evidence="6" id="KW-0489">Methyltransferase</keyword>
<evidence type="ECO:0000256" key="3">
    <source>
        <dbReference type="ARBA" id="ARBA00004429"/>
    </source>
</evidence>
<dbReference type="InterPro" id="IPR050903">
    <property type="entry name" value="Bact_Chemotaxis_MeTrfase"/>
</dbReference>
<dbReference type="InterPro" id="IPR029063">
    <property type="entry name" value="SAM-dependent_MTases_sf"/>
</dbReference>
<evidence type="ECO:0000256" key="8">
    <source>
        <dbReference type="ARBA" id="ARBA00022691"/>
    </source>
</evidence>
<feature type="domain" description="CheB-type methylesterase" evidence="18">
    <location>
        <begin position="24"/>
        <end position="202"/>
    </location>
</feature>
<dbReference type="GO" id="GO:0000155">
    <property type="term" value="F:phosphorelay sensor kinase activity"/>
    <property type="evidence" value="ECO:0007669"/>
    <property type="project" value="InterPro"/>
</dbReference>
<dbReference type="Pfam" id="PF00512">
    <property type="entry name" value="HisKA"/>
    <property type="match status" value="1"/>
</dbReference>
<dbReference type="InterPro" id="IPR001789">
    <property type="entry name" value="Sig_transdc_resp-reg_receiver"/>
</dbReference>
<dbReference type="InterPro" id="IPR000014">
    <property type="entry name" value="PAS"/>
</dbReference>
<name>A0A848FIR8_9BURK</name>
<dbReference type="InterPro" id="IPR022641">
    <property type="entry name" value="CheR_N"/>
</dbReference>
<dbReference type="CDD" id="cd02440">
    <property type="entry name" value="AdoMet_MTases"/>
    <property type="match status" value="1"/>
</dbReference>
<dbReference type="SMART" id="SM00138">
    <property type="entry name" value="MeTrc"/>
    <property type="match status" value="1"/>
</dbReference>
<dbReference type="GO" id="GO:0000156">
    <property type="term" value="F:phosphorelay response regulator activity"/>
    <property type="evidence" value="ECO:0007669"/>
    <property type="project" value="InterPro"/>
</dbReference>
<gene>
    <name evidence="20" type="ORF">HHL10_24490</name>
</gene>
<evidence type="ECO:0000259" key="14">
    <source>
        <dbReference type="PROSITE" id="PS50109"/>
    </source>
</evidence>
<dbReference type="CDD" id="cd16434">
    <property type="entry name" value="CheB-CheR_fusion"/>
    <property type="match status" value="1"/>
</dbReference>
<dbReference type="SUPFAM" id="SSF47757">
    <property type="entry name" value="Chemotaxis receptor methyltransferase CheR, N-terminal domain"/>
    <property type="match status" value="1"/>
</dbReference>
<dbReference type="SUPFAM" id="SSF47384">
    <property type="entry name" value="Homodimeric domain of signal transducing histidine kinase"/>
    <property type="match status" value="1"/>
</dbReference>
<dbReference type="PANTHER" id="PTHR24422:SF27">
    <property type="entry name" value="PROTEIN-GLUTAMATE O-METHYLTRANSFERASE"/>
    <property type="match status" value="1"/>
</dbReference>
<evidence type="ECO:0000256" key="12">
    <source>
        <dbReference type="SAM" id="Coils"/>
    </source>
</evidence>
<dbReference type="FunFam" id="3.30.565.10:FF:000006">
    <property type="entry name" value="Sensor histidine kinase WalK"/>
    <property type="match status" value="1"/>
</dbReference>
<keyword evidence="7" id="KW-0808">Transferase</keyword>
<dbReference type="RefSeq" id="WP_169163033.1">
    <property type="nucleotide sequence ID" value="NZ_JABBFW010000027.1"/>
</dbReference>
<dbReference type="InterPro" id="IPR013767">
    <property type="entry name" value="PAS_fold"/>
</dbReference>